<evidence type="ECO:0000313" key="1">
    <source>
        <dbReference type="EMBL" id="KAH7958555.1"/>
    </source>
</evidence>
<evidence type="ECO:0000313" key="2">
    <source>
        <dbReference type="Proteomes" id="UP000821865"/>
    </source>
</evidence>
<gene>
    <name evidence="1" type="ORF">HPB49_002623</name>
</gene>
<name>A0ACB8D293_DERSI</name>
<organism evidence="1 2">
    <name type="scientific">Dermacentor silvarum</name>
    <name type="common">Tick</name>
    <dbReference type="NCBI Taxonomy" id="543639"/>
    <lineage>
        <taxon>Eukaryota</taxon>
        <taxon>Metazoa</taxon>
        <taxon>Ecdysozoa</taxon>
        <taxon>Arthropoda</taxon>
        <taxon>Chelicerata</taxon>
        <taxon>Arachnida</taxon>
        <taxon>Acari</taxon>
        <taxon>Parasitiformes</taxon>
        <taxon>Ixodida</taxon>
        <taxon>Ixodoidea</taxon>
        <taxon>Ixodidae</taxon>
        <taxon>Rhipicephalinae</taxon>
        <taxon>Dermacentor</taxon>
    </lineage>
</organism>
<keyword evidence="2" id="KW-1185">Reference proteome</keyword>
<protein>
    <submittedName>
        <fullName evidence="1">Uncharacterized protein</fullName>
    </submittedName>
</protein>
<accession>A0ACB8D293</accession>
<reference evidence="1" key="1">
    <citation type="submission" date="2020-05" db="EMBL/GenBank/DDBJ databases">
        <title>Large-scale comparative analyses of tick genomes elucidate their genetic diversity and vector capacities.</title>
        <authorList>
            <person name="Jia N."/>
            <person name="Wang J."/>
            <person name="Shi W."/>
            <person name="Du L."/>
            <person name="Sun Y."/>
            <person name="Zhan W."/>
            <person name="Jiang J."/>
            <person name="Wang Q."/>
            <person name="Zhang B."/>
            <person name="Ji P."/>
            <person name="Sakyi L.B."/>
            <person name="Cui X."/>
            <person name="Yuan T."/>
            <person name="Jiang B."/>
            <person name="Yang W."/>
            <person name="Lam T.T.-Y."/>
            <person name="Chang Q."/>
            <person name="Ding S."/>
            <person name="Wang X."/>
            <person name="Zhu J."/>
            <person name="Ruan X."/>
            <person name="Zhao L."/>
            <person name="Wei J."/>
            <person name="Que T."/>
            <person name="Du C."/>
            <person name="Cheng J."/>
            <person name="Dai P."/>
            <person name="Han X."/>
            <person name="Huang E."/>
            <person name="Gao Y."/>
            <person name="Liu J."/>
            <person name="Shao H."/>
            <person name="Ye R."/>
            <person name="Li L."/>
            <person name="Wei W."/>
            <person name="Wang X."/>
            <person name="Wang C."/>
            <person name="Yang T."/>
            <person name="Huo Q."/>
            <person name="Li W."/>
            <person name="Guo W."/>
            <person name="Chen H."/>
            <person name="Zhou L."/>
            <person name="Ni X."/>
            <person name="Tian J."/>
            <person name="Zhou Y."/>
            <person name="Sheng Y."/>
            <person name="Liu T."/>
            <person name="Pan Y."/>
            <person name="Xia L."/>
            <person name="Li J."/>
            <person name="Zhao F."/>
            <person name="Cao W."/>
        </authorList>
    </citation>
    <scope>NUCLEOTIDE SEQUENCE</scope>
    <source>
        <strain evidence="1">Dsil-2018</strain>
    </source>
</reference>
<comment type="caution">
    <text evidence="1">The sequence shown here is derived from an EMBL/GenBank/DDBJ whole genome shotgun (WGS) entry which is preliminary data.</text>
</comment>
<dbReference type="EMBL" id="CM023472">
    <property type="protein sequence ID" value="KAH7958555.1"/>
    <property type="molecule type" value="Genomic_DNA"/>
</dbReference>
<dbReference type="Proteomes" id="UP000821865">
    <property type="component" value="Chromosome 3"/>
</dbReference>
<proteinExistence type="predicted"/>
<sequence>MLRVPAASSTRNQLLLPCSPTITACELQWLPVVPPPASSHDPNATYMSPSLLHISDSFIAHDAIRAPLQPPYDGSFKVLKRDLKLFIVPINEQEERVSVDRLKPAHLEADNVIPSIQFPSHLSTPRVHFLVGSSIVDNRHE</sequence>